<evidence type="ECO:0000313" key="1">
    <source>
        <dbReference type="EMBL" id="KHN86199.1"/>
    </source>
</evidence>
<reference evidence="1 2" key="1">
    <citation type="submission" date="2014-11" db="EMBL/GenBank/DDBJ databases">
        <title>Genetic blueprint of the zoonotic pathogen Toxocara canis.</title>
        <authorList>
            <person name="Zhu X.-Q."/>
            <person name="Korhonen P.K."/>
            <person name="Cai H."/>
            <person name="Young N.D."/>
            <person name="Nejsum P."/>
            <person name="von Samson-Himmelstjerna G."/>
            <person name="Boag P.R."/>
            <person name="Tan P."/>
            <person name="Li Q."/>
            <person name="Min J."/>
            <person name="Yang Y."/>
            <person name="Wang X."/>
            <person name="Fang X."/>
            <person name="Hall R.S."/>
            <person name="Hofmann A."/>
            <person name="Sternberg P.W."/>
            <person name="Jex A.R."/>
            <person name="Gasser R.B."/>
        </authorList>
    </citation>
    <scope>NUCLEOTIDE SEQUENCE [LARGE SCALE GENOMIC DNA]</scope>
    <source>
        <strain evidence="1">PN_DK_2014</strain>
    </source>
</reference>
<organism evidence="1 2">
    <name type="scientific">Toxocara canis</name>
    <name type="common">Canine roundworm</name>
    <dbReference type="NCBI Taxonomy" id="6265"/>
    <lineage>
        <taxon>Eukaryota</taxon>
        <taxon>Metazoa</taxon>
        <taxon>Ecdysozoa</taxon>
        <taxon>Nematoda</taxon>
        <taxon>Chromadorea</taxon>
        <taxon>Rhabditida</taxon>
        <taxon>Spirurina</taxon>
        <taxon>Ascaridomorpha</taxon>
        <taxon>Ascaridoidea</taxon>
        <taxon>Toxocaridae</taxon>
        <taxon>Toxocara</taxon>
    </lineage>
</organism>
<evidence type="ECO:0000313" key="2">
    <source>
        <dbReference type="Proteomes" id="UP000031036"/>
    </source>
</evidence>
<accession>A0A0B2VXP3</accession>
<gene>
    <name evidence="1" type="ORF">Tcan_00172</name>
</gene>
<comment type="caution">
    <text evidence="1">The sequence shown here is derived from an EMBL/GenBank/DDBJ whole genome shotgun (WGS) entry which is preliminary data.</text>
</comment>
<sequence>AALRGRTADSQKKRTSSLDLHQSRGRLFNSLLDDALINEAFTNNNSKKKLCITSRLIKKSKDSKDKMVFPATYTHSICGPQMKQYASVINEFFANYMRMQMKNISAEPSYIRDCEIQSSAIKI</sequence>
<dbReference type="EMBL" id="JPKZ01000640">
    <property type="protein sequence ID" value="KHN86199.1"/>
    <property type="molecule type" value="Genomic_DNA"/>
</dbReference>
<dbReference type="Proteomes" id="UP000031036">
    <property type="component" value="Unassembled WGS sequence"/>
</dbReference>
<dbReference type="AlphaFoldDB" id="A0A0B2VXP3"/>
<keyword evidence="2" id="KW-1185">Reference proteome</keyword>
<name>A0A0B2VXP3_TOXCA</name>
<feature type="non-terminal residue" evidence="1">
    <location>
        <position position="1"/>
    </location>
</feature>
<proteinExistence type="predicted"/>
<protein>
    <submittedName>
        <fullName evidence="1">Uncharacterized protein</fullName>
    </submittedName>
</protein>